<dbReference type="PANTHER" id="PTHR30433:SF2">
    <property type="entry name" value="MOTILITY PROTEIN A"/>
    <property type="match status" value="1"/>
</dbReference>
<comment type="similarity">
    <text evidence="2">Belongs to the MotA family.</text>
</comment>
<keyword evidence="5 9" id="KW-0812">Transmembrane</keyword>
<gene>
    <name evidence="11" type="ORF">FL622_03095</name>
</gene>
<evidence type="ECO:0000259" key="10">
    <source>
        <dbReference type="Pfam" id="PF01618"/>
    </source>
</evidence>
<keyword evidence="3" id="KW-0813">Transport</keyword>
<comment type="caution">
    <text evidence="11">The sequence shown here is derived from an EMBL/GenBank/DDBJ whole genome shotgun (WGS) entry which is preliminary data.</text>
</comment>
<evidence type="ECO:0000256" key="5">
    <source>
        <dbReference type="ARBA" id="ARBA00022692"/>
    </source>
</evidence>
<name>A0A550JIS4_9BACT</name>
<feature type="transmembrane region" description="Helical" evidence="9">
    <location>
        <begin position="144"/>
        <end position="165"/>
    </location>
</feature>
<keyword evidence="7 9" id="KW-1133">Transmembrane helix</keyword>
<dbReference type="Proteomes" id="UP000317155">
    <property type="component" value="Unassembled WGS sequence"/>
</dbReference>
<evidence type="ECO:0000256" key="8">
    <source>
        <dbReference type="ARBA" id="ARBA00023136"/>
    </source>
</evidence>
<accession>A0A550JIS4</accession>
<evidence type="ECO:0000256" key="1">
    <source>
        <dbReference type="ARBA" id="ARBA00004651"/>
    </source>
</evidence>
<evidence type="ECO:0000256" key="9">
    <source>
        <dbReference type="SAM" id="Phobius"/>
    </source>
</evidence>
<dbReference type="InterPro" id="IPR047055">
    <property type="entry name" value="MotA-like"/>
</dbReference>
<dbReference type="AlphaFoldDB" id="A0A550JIS4"/>
<dbReference type="RefSeq" id="WP_092055495.1">
    <property type="nucleotide sequence ID" value="NZ_FOJJ01000012.1"/>
</dbReference>
<feature type="transmembrane region" description="Helical" evidence="9">
    <location>
        <begin position="6"/>
        <end position="30"/>
    </location>
</feature>
<evidence type="ECO:0000256" key="4">
    <source>
        <dbReference type="ARBA" id="ARBA00022475"/>
    </source>
</evidence>
<dbReference type="Pfam" id="PF01618">
    <property type="entry name" value="MotA_ExbB"/>
    <property type="match status" value="1"/>
</dbReference>
<evidence type="ECO:0000256" key="7">
    <source>
        <dbReference type="ARBA" id="ARBA00022989"/>
    </source>
</evidence>
<dbReference type="OrthoDB" id="9806929at2"/>
<keyword evidence="6" id="KW-0283">Flagellar rotation</keyword>
<dbReference type="EMBL" id="VJVV01000002">
    <property type="protein sequence ID" value="TRO83083.1"/>
    <property type="molecule type" value="Genomic_DNA"/>
</dbReference>
<reference evidence="11 12" key="1">
    <citation type="submission" date="2019-07" db="EMBL/GenBank/DDBJ databases">
        <title>Insights of Desulfuromonas acetexigens electromicrobiology.</title>
        <authorList>
            <person name="Katuri K."/>
            <person name="Sapireddy V."/>
            <person name="Shaw D.R."/>
            <person name="Saikaly P."/>
        </authorList>
    </citation>
    <scope>NUCLEOTIDE SEQUENCE [LARGE SCALE GENOMIC DNA]</scope>
    <source>
        <strain evidence="11 12">2873</strain>
    </source>
</reference>
<feature type="transmembrane region" description="Helical" evidence="9">
    <location>
        <begin position="177"/>
        <end position="200"/>
    </location>
</feature>
<keyword evidence="12" id="KW-1185">Reference proteome</keyword>
<keyword evidence="4" id="KW-1003">Cell membrane</keyword>
<dbReference type="PANTHER" id="PTHR30433">
    <property type="entry name" value="CHEMOTAXIS PROTEIN MOTA"/>
    <property type="match status" value="1"/>
</dbReference>
<evidence type="ECO:0000313" key="11">
    <source>
        <dbReference type="EMBL" id="TRO83083.1"/>
    </source>
</evidence>
<feature type="domain" description="MotA/TolQ/ExbB proton channel" evidence="10">
    <location>
        <begin position="100"/>
        <end position="215"/>
    </location>
</feature>
<dbReference type="InterPro" id="IPR002898">
    <property type="entry name" value="MotA_ExbB_proton_chnl"/>
</dbReference>
<sequence length="255" mass="27555">MDLSTVVGIVAAFALMIVAIMSGGSLMLFIDPASMMIVLGGTIGATLVHYPFRSVFGAMAVFKKTVFHQETAPQAIIGQLIQFAGKARKEGILALESFLDEVKDPFFQKALQMAVDGQEAEAMKEMLDKEIEYIQERHESGADIFIAMGSYAPAMGMIGTLIGLVQMLQSMSDPSSIGPAMAVALLTTFYGSVIANILCLPIAGKLKNRSGEEILSKTLIAEGMRCVLAGENPRLMEQKLHTFVAPKLRESNFKK</sequence>
<proteinExistence type="inferred from homology"/>
<dbReference type="GO" id="GO:0005886">
    <property type="term" value="C:plasma membrane"/>
    <property type="evidence" value="ECO:0007669"/>
    <property type="project" value="UniProtKB-SubCell"/>
</dbReference>
<keyword evidence="8 9" id="KW-0472">Membrane</keyword>
<evidence type="ECO:0000256" key="2">
    <source>
        <dbReference type="ARBA" id="ARBA00008038"/>
    </source>
</evidence>
<protein>
    <submittedName>
        <fullName evidence="11">Motility protein A</fullName>
    </submittedName>
</protein>
<evidence type="ECO:0000256" key="6">
    <source>
        <dbReference type="ARBA" id="ARBA00022779"/>
    </source>
</evidence>
<dbReference type="InterPro" id="IPR000540">
    <property type="entry name" value="Flag_MotA_CS"/>
</dbReference>
<dbReference type="PROSITE" id="PS01307">
    <property type="entry name" value="MOTA"/>
    <property type="match status" value="1"/>
</dbReference>
<comment type="subcellular location">
    <subcellularLocation>
        <location evidence="1">Cell membrane</location>
        <topology evidence="1">Multi-pass membrane protein</topology>
    </subcellularLocation>
</comment>
<organism evidence="11 12">
    <name type="scientific">Trichloromonas acetexigens</name>
    <dbReference type="NCBI Taxonomy" id="38815"/>
    <lineage>
        <taxon>Bacteria</taxon>
        <taxon>Pseudomonadati</taxon>
        <taxon>Thermodesulfobacteriota</taxon>
        <taxon>Desulfuromonadia</taxon>
        <taxon>Desulfuromonadales</taxon>
        <taxon>Trichloromonadaceae</taxon>
        <taxon>Trichloromonas</taxon>
    </lineage>
</organism>
<evidence type="ECO:0000256" key="3">
    <source>
        <dbReference type="ARBA" id="ARBA00022448"/>
    </source>
</evidence>
<evidence type="ECO:0000313" key="12">
    <source>
        <dbReference type="Proteomes" id="UP000317155"/>
    </source>
</evidence>
<dbReference type="GO" id="GO:0006935">
    <property type="term" value="P:chemotaxis"/>
    <property type="evidence" value="ECO:0007669"/>
    <property type="project" value="InterPro"/>
</dbReference>
<dbReference type="GO" id="GO:0071978">
    <property type="term" value="P:bacterial-type flagellum-dependent swarming motility"/>
    <property type="evidence" value="ECO:0007669"/>
    <property type="project" value="InterPro"/>
</dbReference>